<dbReference type="AlphaFoldDB" id="A0A345PB11"/>
<keyword evidence="1" id="KW-0812">Transmembrane</keyword>
<evidence type="ECO:0000313" key="3">
    <source>
        <dbReference type="Proteomes" id="UP000253940"/>
    </source>
</evidence>
<name>A0A345PB11_9GAMM</name>
<feature type="transmembrane region" description="Helical" evidence="1">
    <location>
        <begin position="29"/>
        <end position="47"/>
    </location>
</feature>
<keyword evidence="1" id="KW-0472">Membrane</keyword>
<evidence type="ECO:0000256" key="1">
    <source>
        <dbReference type="SAM" id="Phobius"/>
    </source>
</evidence>
<evidence type="ECO:0000313" key="2">
    <source>
        <dbReference type="EMBL" id="AXI04470.1"/>
    </source>
</evidence>
<reference evidence="2 3" key="1">
    <citation type="submission" date="2018-07" db="EMBL/GenBank/DDBJ databases">
        <title>Genome sequencing of Moraxellaceae gen. HYN0046.</title>
        <authorList>
            <person name="Kim M."/>
            <person name="Yi H."/>
        </authorList>
    </citation>
    <scope>NUCLEOTIDE SEQUENCE [LARGE SCALE GENOMIC DNA]</scope>
    <source>
        <strain evidence="2 3">HYN0046</strain>
    </source>
</reference>
<accession>A0A345PB11</accession>
<evidence type="ECO:0008006" key="4">
    <source>
        <dbReference type="Google" id="ProtNLM"/>
    </source>
</evidence>
<organism evidence="2 3">
    <name type="scientific">Aquirhabdus parva</name>
    <dbReference type="NCBI Taxonomy" id="2283318"/>
    <lineage>
        <taxon>Bacteria</taxon>
        <taxon>Pseudomonadati</taxon>
        <taxon>Pseudomonadota</taxon>
        <taxon>Gammaproteobacteria</taxon>
        <taxon>Moraxellales</taxon>
        <taxon>Moraxellaceae</taxon>
        <taxon>Aquirhabdus</taxon>
    </lineage>
</organism>
<dbReference type="Proteomes" id="UP000253940">
    <property type="component" value="Chromosome"/>
</dbReference>
<dbReference type="EMBL" id="CP031222">
    <property type="protein sequence ID" value="AXI04470.1"/>
    <property type="molecule type" value="Genomic_DNA"/>
</dbReference>
<proteinExistence type="predicted"/>
<gene>
    <name evidence="2" type="ORF">HYN46_02320</name>
</gene>
<sequence>MLTFVVLIIIVTRECCVWVMGLLGYKNLGNLVGLFLLLGAALCYRHVKGQIPHRFVVANSRILKESLFAFLPICAGVGILLLNLGNEGIKIVMIMLISTLIPMWLYAYLAKRWL</sequence>
<keyword evidence="3" id="KW-1185">Reference proteome</keyword>
<protein>
    <recommendedName>
        <fullName evidence="4">CidA/LrgA family protein</fullName>
    </recommendedName>
</protein>
<feature type="transmembrane region" description="Helical" evidence="1">
    <location>
        <begin position="67"/>
        <end position="85"/>
    </location>
</feature>
<dbReference type="OrthoDB" id="6710940at2"/>
<feature type="transmembrane region" description="Helical" evidence="1">
    <location>
        <begin position="91"/>
        <end position="109"/>
    </location>
</feature>
<dbReference type="KEGG" id="mbah:HYN46_02320"/>
<keyword evidence="1" id="KW-1133">Transmembrane helix</keyword>